<dbReference type="AlphaFoldDB" id="A0A3E2BPY4"/>
<evidence type="ECO:0000313" key="2">
    <source>
        <dbReference type="Proteomes" id="UP000257323"/>
    </source>
</evidence>
<gene>
    <name evidence="1" type="ORF">OP8BY_1309</name>
</gene>
<name>A0A3E2BPY4_9BACT</name>
<reference evidence="1 2" key="1">
    <citation type="submission" date="2018-08" db="EMBL/GenBank/DDBJ databases">
        <title>Genome analysis of the thermophilic bacterium of the candidate phylum Aminicenantes from deep subsurface aquifer revealed its physiology and ecological role.</title>
        <authorList>
            <person name="Kadnikov V.V."/>
            <person name="Mardanov A.V."/>
            <person name="Beletsky A.V."/>
            <person name="Karnachuk O.V."/>
            <person name="Ravin N.V."/>
        </authorList>
    </citation>
    <scope>NUCLEOTIDE SEQUENCE [LARGE SCALE GENOMIC DNA]</scope>
    <source>
        <strain evidence="1">BY38</strain>
    </source>
</reference>
<protein>
    <submittedName>
        <fullName evidence="1">Uncharacterized protein</fullName>
    </submittedName>
</protein>
<organism evidence="1 2">
    <name type="scientific">Candidatus Saccharicenans subterraneus</name>
    <dbReference type="NCBI Taxonomy" id="2508984"/>
    <lineage>
        <taxon>Bacteria</taxon>
        <taxon>Candidatus Aminicenantota</taxon>
        <taxon>Candidatus Aminicenantia</taxon>
        <taxon>Candidatus Aminicenantales</taxon>
        <taxon>Candidatus Saccharicenantaceae</taxon>
        <taxon>Candidatus Saccharicenans</taxon>
    </lineage>
</organism>
<dbReference type="Proteomes" id="UP000257323">
    <property type="component" value="Unassembled WGS sequence"/>
</dbReference>
<comment type="caution">
    <text evidence="1">The sequence shown here is derived from an EMBL/GenBank/DDBJ whole genome shotgun (WGS) entry which is preliminary data.</text>
</comment>
<sequence>MAERNFNPNKKDRLTVEEFVQLAIKSLRMGDFKGIHSVYSGFNEAFKKYFGQDPVQATNRLAEEKKIEIRPIKGGVLLYLPGEAPSQSRGDEALKKMGLSLAEKTGSA</sequence>
<evidence type="ECO:0000313" key="1">
    <source>
        <dbReference type="EMBL" id="RFT16696.1"/>
    </source>
</evidence>
<proteinExistence type="predicted"/>
<accession>A0A3E2BPY4</accession>
<dbReference type="EMBL" id="QUAH01000002">
    <property type="protein sequence ID" value="RFT16696.1"/>
    <property type="molecule type" value="Genomic_DNA"/>
</dbReference>